<dbReference type="GO" id="GO:2000762">
    <property type="term" value="P:regulation of phenylpropanoid metabolic process"/>
    <property type="evidence" value="ECO:0007669"/>
    <property type="project" value="InterPro"/>
</dbReference>
<dbReference type="Proteomes" id="UP001314170">
    <property type="component" value="Unassembled WGS sequence"/>
</dbReference>
<evidence type="ECO:0000313" key="1">
    <source>
        <dbReference type="EMBL" id="CAK7348185.1"/>
    </source>
</evidence>
<dbReference type="InterPro" id="IPR039638">
    <property type="entry name" value="MED33A/B"/>
</dbReference>
<evidence type="ECO:0000313" key="2">
    <source>
        <dbReference type="Proteomes" id="UP001314170"/>
    </source>
</evidence>
<proteinExistence type="predicted"/>
<protein>
    <submittedName>
        <fullName evidence="1">Uncharacterized protein</fullName>
    </submittedName>
</protein>
<organism evidence="1 2">
    <name type="scientific">Dovyalis caffra</name>
    <dbReference type="NCBI Taxonomy" id="77055"/>
    <lineage>
        <taxon>Eukaryota</taxon>
        <taxon>Viridiplantae</taxon>
        <taxon>Streptophyta</taxon>
        <taxon>Embryophyta</taxon>
        <taxon>Tracheophyta</taxon>
        <taxon>Spermatophyta</taxon>
        <taxon>Magnoliopsida</taxon>
        <taxon>eudicotyledons</taxon>
        <taxon>Gunneridae</taxon>
        <taxon>Pentapetalae</taxon>
        <taxon>rosids</taxon>
        <taxon>fabids</taxon>
        <taxon>Malpighiales</taxon>
        <taxon>Salicaceae</taxon>
        <taxon>Flacourtieae</taxon>
        <taxon>Dovyalis</taxon>
    </lineage>
</organism>
<comment type="caution">
    <text evidence="1">The sequence shown here is derived from an EMBL/GenBank/DDBJ whole genome shotgun (WGS) entry which is preliminary data.</text>
</comment>
<dbReference type="AlphaFoldDB" id="A0AAV1SCC6"/>
<sequence>MAASSTVWDSVLEITKSAQFKNSEPQLWAIQLSSSLNSAGVDLPSMELAHLLVSHICFDNHVPITWKFLEKALSFNIVPPLLVLGLLSTRQAITFRLFRIDSSTQQHIGCIWNSIMKSIDDVVHLSQIFGVQLCEPGLLLVEFVFSIVWQLLDASLDDEGLLELSLEKNSRWLPRLQDMEIDGHENFSEKRNEQHEGLHKVNTTMAIELIGEFLKNKVTSRILYLARRNM</sequence>
<name>A0AAV1SCC6_9ROSI</name>
<dbReference type="EMBL" id="CAWUPB010001173">
    <property type="protein sequence ID" value="CAK7348185.1"/>
    <property type="molecule type" value="Genomic_DNA"/>
</dbReference>
<gene>
    <name evidence="1" type="ORF">DCAF_LOCUS20878</name>
</gene>
<accession>A0AAV1SCC6</accession>
<keyword evidence="2" id="KW-1185">Reference proteome</keyword>
<dbReference type="GO" id="GO:0016592">
    <property type="term" value="C:mediator complex"/>
    <property type="evidence" value="ECO:0007669"/>
    <property type="project" value="InterPro"/>
</dbReference>
<dbReference type="PANTHER" id="PTHR33739:SF7">
    <property type="entry name" value="MEDIATOR OF RNA POLYMERASE II TRANSCRIPTION SUBUNIT 33B"/>
    <property type="match status" value="1"/>
</dbReference>
<dbReference type="PANTHER" id="PTHR33739">
    <property type="entry name" value="OS07G0681500 PROTEIN"/>
    <property type="match status" value="1"/>
</dbReference>
<reference evidence="1 2" key="1">
    <citation type="submission" date="2024-01" db="EMBL/GenBank/DDBJ databases">
        <authorList>
            <person name="Waweru B."/>
        </authorList>
    </citation>
    <scope>NUCLEOTIDE SEQUENCE [LARGE SCALE GENOMIC DNA]</scope>
</reference>